<feature type="transmembrane region" description="Helical" evidence="8">
    <location>
        <begin position="304"/>
        <end position="328"/>
    </location>
</feature>
<keyword evidence="4 8" id="KW-1003">Cell membrane</keyword>
<comment type="subcellular location">
    <subcellularLocation>
        <location evidence="1 8">Cell membrane</location>
        <topology evidence="1 8">Multi-pass membrane protein</topology>
    </subcellularLocation>
</comment>
<dbReference type="GO" id="GO:0005886">
    <property type="term" value="C:plasma membrane"/>
    <property type="evidence" value="ECO:0007669"/>
    <property type="project" value="UniProtKB-SubCell"/>
</dbReference>
<evidence type="ECO:0000313" key="12">
    <source>
        <dbReference type="Proteomes" id="UP000029981"/>
    </source>
</evidence>
<comment type="caution">
    <text evidence="8">Lacks conserved residue(s) required for the propagation of feature annotation.</text>
</comment>
<dbReference type="Gramene" id="KGN63585">
    <property type="protein sequence ID" value="KGN63585"/>
    <property type="gene ID" value="Csa_1G004970"/>
</dbReference>
<evidence type="ECO:0000256" key="8">
    <source>
        <dbReference type="RuleBase" id="RU361233"/>
    </source>
</evidence>
<evidence type="ECO:0000256" key="4">
    <source>
        <dbReference type="ARBA" id="ARBA00022475"/>
    </source>
</evidence>
<dbReference type="PANTHER" id="PTHR33573">
    <property type="entry name" value="CASP-LIKE PROTEIN 4A4"/>
    <property type="match status" value="1"/>
</dbReference>
<keyword evidence="7 8" id="KW-0472">Membrane</keyword>
<evidence type="ECO:0000313" key="11">
    <source>
        <dbReference type="EMBL" id="KGN63585.1"/>
    </source>
</evidence>
<proteinExistence type="inferred from homology"/>
<dbReference type="PANTHER" id="PTHR33573:SF50">
    <property type="entry name" value="CASP-LIKE PROTEIN 4A3"/>
    <property type="match status" value="1"/>
</dbReference>
<feature type="compositionally biased region" description="Low complexity" evidence="9">
    <location>
        <begin position="11"/>
        <end position="29"/>
    </location>
</feature>
<evidence type="ECO:0000256" key="3">
    <source>
        <dbReference type="ARBA" id="ARBA00011489"/>
    </source>
</evidence>
<reference evidence="11 12" key="3">
    <citation type="journal article" date="2010" name="BMC Genomics">
        <title>Transcriptome sequencing and comparative analysis of cucumber flowers with different sex types.</title>
        <authorList>
            <person name="Guo S."/>
            <person name="Zheng Y."/>
            <person name="Joung J.G."/>
            <person name="Liu S."/>
            <person name="Zhang Z."/>
            <person name="Crasta O.R."/>
            <person name="Sobral B.W."/>
            <person name="Xu Y."/>
            <person name="Huang S."/>
            <person name="Fei Z."/>
        </authorList>
    </citation>
    <scope>NUCLEOTIDE SEQUENCE [LARGE SCALE GENOMIC DNA]</scope>
    <source>
        <strain evidence="12">cv. 9930</strain>
    </source>
</reference>
<gene>
    <name evidence="11" type="ORF">Csa_1G004970</name>
</gene>
<accession>A0A0A0LNX3</accession>
<comment type="subunit">
    <text evidence="3 8">Homodimer and heterodimers.</text>
</comment>
<reference evidence="11 12" key="4">
    <citation type="journal article" date="2011" name="BMC Genomics">
        <title>RNA-Seq improves annotation of protein-coding genes in the cucumber genome.</title>
        <authorList>
            <person name="Li Z."/>
            <person name="Zhang Z."/>
            <person name="Yan P."/>
            <person name="Huang S."/>
            <person name="Fei Z."/>
            <person name="Lin K."/>
        </authorList>
    </citation>
    <scope>NUCLEOTIDE SEQUENCE [LARGE SCALE GENOMIC DNA]</scope>
    <source>
        <strain evidence="12">cv. 9930</strain>
    </source>
</reference>
<feature type="domain" description="Casparian strip membrane protein" evidence="10">
    <location>
        <begin position="182"/>
        <end position="315"/>
    </location>
</feature>
<feature type="region of interest" description="Disordered" evidence="9">
    <location>
        <begin position="1"/>
        <end position="73"/>
    </location>
</feature>
<evidence type="ECO:0000256" key="1">
    <source>
        <dbReference type="ARBA" id="ARBA00004651"/>
    </source>
</evidence>
<dbReference type="AlphaFoldDB" id="A0A0A0LNX3"/>
<keyword evidence="5 8" id="KW-0812">Transmembrane</keyword>
<feature type="compositionally biased region" description="Gly residues" evidence="9">
    <location>
        <begin position="138"/>
        <end position="164"/>
    </location>
</feature>
<organism evidence="11 12">
    <name type="scientific">Cucumis sativus</name>
    <name type="common">Cucumber</name>
    <dbReference type="NCBI Taxonomy" id="3659"/>
    <lineage>
        <taxon>Eukaryota</taxon>
        <taxon>Viridiplantae</taxon>
        <taxon>Streptophyta</taxon>
        <taxon>Embryophyta</taxon>
        <taxon>Tracheophyta</taxon>
        <taxon>Spermatophyta</taxon>
        <taxon>Magnoliopsida</taxon>
        <taxon>eudicotyledons</taxon>
        <taxon>Gunneridae</taxon>
        <taxon>Pentapetalae</taxon>
        <taxon>rosids</taxon>
        <taxon>fabids</taxon>
        <taxon>Cucurbitales</taxon>
        <taxon>Cucurbitaceae</taxon>
        <taxon>Benincaseae</taxon>
        <taxon>Cucumis</taxon>
    </lineage>
</organism>
<dbReference type="EMBL" id="CM002922">
    <property type="protein sequence ID" value="KGN63585.1"/>
    <property type="molecule type" value="Genomic_DNA"/>
</dbReference>
<dbReference type="eggNOG" id="ENOG502QW75">
    <property type="taxonomic scope" value="Eukaryota"/>
</dbReference>
<sequence>MIETKLRAQRSNDSSSSMKKSSSRNSDSSVHSHMESPHSPLRFHSPLRSDAGDPMETPPYASPDTSPEKLPDNSKAIVVVDVVDKSTQFSPLPSPYAASRKPLENVNFVGDRSTSSKIMFNRAMKEEVPQSVTKVGPVGVGGEENGGGGGGGGGAGAGGGGGGRSPVKQMAPMSRRSKDDALVKAALGFRVCEVAVCLISFSVMASDKTQGWSGDSFDRYKEYRYCLTVNIIAFVYAAFQAFDLVFTLIKKNHMIRHQFRCYFDFFMDQVLAYLLISSSSSAATRVDDWQSNWGKDEFTQLASASVSMSFLAFVAFAVSSLISGYNLCTRDPA</sequence>
<protein>
    <recommendedName>
        <fullName evidence="8">CASP-like protein</fullName>
    </recommendedName>
</protein>
<reference evidence="11 12" key="2">
    <citation type="journal article" date="2009" name="PLoS ONE">
        <title>An integrated genetic and cytogenetic map of the cucumber genome.</title>
        <authorList>
            <person name="Ren Y."/>
            <person name="Zhang Z."/>
            <person name="Liu J."/>
            <person name="Staub J.E."/>
            <person name="Han Y."/>
            <person name="Cheng Z."/>
            <person name="Li X."/>
            <person name="Lu J."/>
            <person name="Miao H."/>
            <person name="Kang H."/>
            <person name="Xie B."/>
            <person name="Gu X."/>
            <person name="Wang X."/>
            <person name="Du Y."/>
            <person name="Jin W."/>
            <person name="Huang S."/>
        </authorList>
    </citation>
    <scope>NUCLEOTIDE SEQUENCE [LARGE SCALE GENOMIC DNA]</scope>
    <source>
        <strain evidence="12">cv. 9930</strain>
    </source>
</reference>
<comment type="similarity">
    <text evidence="2 8">Belongs to the Casparian strip membrane proteins (CASP) family.</text>
</comment>
<feature type="transmembrane region" description="Helical" evidence="8">
    <location>
        <begin position="225"/>
        <end position="249"/>
    </location>
</feature>
<evidence type="ECO:0000256" key="9">
    <source>
        <dbReference type="SAM" id="MobiDB-lite"/>
    </source>
</evidence>
<dbReference type="STRING" id="3659.A0A0A0LNX3"/>
<dbReference type="OrthoDB" id="672180at2759"/>
<evidence type="ECO:0000256" key="6">
    <source>
        <dbReference type="ARBA" id="ARBA00022989"/>
    </source>
</evidence>
<dbReference type="OMA" id="ITEVILC"/>
<name>A0A0A0LNX3_CUCSA</name>
<evidence type="ECO:0000256" key="2">
    <source>
        <dbReference type="ARBA" id="ARBA00007651"/>
    </source>
</evidence>
<reference evidence="11 12" key="1">
    <citation type="journal article" date="2009" name="Nat. Genet.">
        <title>The genome of the cucumber, Cucumis sativus L.</title>
        <authorList>
            <person name="Huang S."/>
            <person name="Li R."/>
            <person name="Zhang Z."/>
            <person name="Li L."/>
            <person name="Gu X."/>
            <person name="Fan W."/>
            <person name="Lucas W.J."/>
            <person name="Wang X."/>
            <person name="Xie B."/>
            <person name="Ni P."/>
            <person name="Ren Y."/>
            <person name="Zhu H."/>
            <person name="Li J."/>
            <person name="Lin K."/>
            <person name="Jin W."/>
            <person name="Fei Z."/>
            <person name="Li G."/>
            <person name="Staub J."/>
            <person name="Kilian A."/>
            <person name="van der Vossen E.A."/>
            <person name="Wu Y."/>
            <person name="Guo J."/>
            <person name="He J."/>
            <person name="Jia Z."/>
            <person name="Ren Y."/>
            <person name="Tian G."/>
            <person name="Lu Y."/>
            <person name="Ruan J."/>
            <person name="Qian W."/>
            <person name="Wang M."/>
            <person name="Huang Q."/>
            <person name="Li B."/>
            <person name="Xuan Z."/>
            <person name="Cao J."/>
            <person name="Asan"/>
            <person name="Wu Z."/>
            <person name="Zhang J."/>
            <person name="Cai Q."/>
            <person name="Bai Y."/>
            <person name="Zhao B."/>
            <person name="Han Y."/>
            <person name="Li Y."/>
            <person name="Li X."/>
            <person name="Wang S."/>
            <person name="Shi Q."/>
            <person name="Liu S."/>
            <person name="Cho W.K."/>
            <person name="Kim J.Y."/>
            <person name="Xu Y."/>
            <person name="Heller-Uszynska K."/>
            <person name="Miao H."/>
            <person name="Cheng Z."/>
            <person name="Zhang S."/>
            <person name="Wu J."/>
            <person name="Yang Y."/>
            <person name="Kang H."/>
            <person name="Li M."/>
            <person name="Liang H."/>
            <person name="Ren X."/>
            <person name="Shi Z."/>
            <person name="Wen M."/>
            <person name="Jian M."/>
            <person name="Yang H."/>
            <person name="Zhang G."/>
            <person name="Yang Z."/>
            <person name="Chen R."/>
            <person name="Liu S."/>
            <person name="Li J."/>
            <person name="Ma L."/>
            <person name="Liu H."/>
            <person name="Zhou Y."/>
            <person name="Zhao J."/>
            <person name="Fang X."/>
            <person name="Li G."/>
            <person name="Fang L."/>
            <person name="Li Y."/>
            <person name="Liu D."/>
            <person name="Zheng H."/>
            <person name="Zhang Y."/>
            <person name="Qin N."/>
            <person name="Li Z."/>
            <person name="Yang G."/>
            <person name="Yang S."/>
            <person name="Bolund L."/>
            <person name="Kristiansen K."/>
            <person name="Zheng H."/>
            <person name="Li S."/>
            <person name="Zhang X."/>
            <person name="Yang H."/>
            <person name="Wang J."/>
            <person name="Sun R."/>
            <person name="Zhang B."/>
            <person name="Jiang S."/>
            <person name="Wang J."/>
            <person name="Du Y."/>
            <person name="Li S."/>
        </authorList>
    </citation>
    <scope>NUCLEOTIDE SEQUENCE [LARGE SCALE GENOMIC DNA]</scope>
    <source>
        <strain evidence="12">cv. 9930</strain>
    </source>
</reference>
<dbReference type="InterPro" id="IPR006702">
    <property type="entry name" value="CASP_dom"/>
</dbReference>
<keyword evidence="6 8" id="KW-1133">Transmembrane helix</keyword>
<keyword evidence="12" id="KW-1185">Reference proteome</keyword>
<dbReference type="Proteomes" id="UP000029981">
    <property type="component" value="Chromosome 1"/>
</dbReference>
<evidence type="ECO:0000259" key="10">
    <source>
        <dbReference type="Pfam" id="PF04535"/>
    </source>
</evidence>
<evidence type="ECO:0000256" key="7">
    <source>
        <dbReference type="ARBA" id="ARBA00023136"/>
    </source>
</evidence>
<evidence type="ECO:0000256" key="5">
    <source>
        <dbReference type="ARBA" id="ARBA00022692"/>
    </source>
</evidence>
<dbReference type="Pfam" id="PF04535">
    <property type="entry name" value="CASP_dom"/>
    <property type="match status" value="1"/>
</dbReference>
<feature type="region of interest" description="Disordered" evidence="9">
    <location>
        <begin position="137"/>
        <end position="173"/>
    </location>
</feature>